<evidence type="ECO:0000313" key="4">
    <source>
        <dbReference type="Proteomes" id="UP001364472"/>
    </source>
</evidence>
<dbReference type="CDD" id="cd02440">
    <property type="entry name" value="AdoMet_MTases"/>
    <property type="match status" value="1"/>
</dbReference>
<keyword evidence="4" id="KW-1185">Reference proteome</keyword>
<evidence type="ECO:0000259" key="2">
    <source>
        <dbReference type="Pfam" id="PF13649"/>
    </source>
</evidence>
<dbReference type="Pfam" id="PF13649">
    <property type="entry name" value="Methyltransf_25"/>
    <property type="match status" value="1"/>
</dbReference>
<dbReference type="GO" id="GO:0032259">
    <property type="term" value="P:methylation"/>
    <property type="evidence" value="ECO:0007669"/>
    <property type="project" value="UniProtKB-KW"/>
</dbReference>
<dbReference type="SUPFAM" id="SSF53335">
    <property type="entry name" value="S-adenosyl-L-methionine-dependent methyltransferases"/>
    <property type="match status" value="1"/>
</dbReference>
<dbReference type="PANTHER" id="PTHR43861">
    <property type="entry name" value="TRANS-ACONITATE 2-METHYLTRANSFERASE-RELATED"/>
    <property type="match status" value="1"/>
</dbReference>
<dbReference type="EC" id="2.1.-.-" evidence="3"/>
<dbReference type="Gene3D" id="3.40.50.150">
    <property type="entry name" value="Vaccinia Virus protein VP39"/>
    <property type="match status" value="1"/>
</dbReference>
<protein>
    <submittedName>
        <fullName evidence="3">Class I SAM-dependent methyltransferase</fullName>
        <ecNumber evidence="3">2.1.-.-</ecNumber>
    </submittedName>
</protein>
<dbReference type="RefSeq" id="WP_337336313.1">
    <property type="nucleotide sequence ID" value="NZ_JBBDHC010000026.1"/>
</dbReference>
<reference evidence="3 4" key="1">
    <citation type="journal article" date="2016" name="Antonie Van Leeuwenhoek">
        <title>Denitratimonas tolerans gen. nov., sp. nov., a denitrifying bacterium isolated from a bioreactor for tannery wastewater treatment.</title>
        <authorList>
            <person name="Han S.I."/>
            <person name="Kim J.O."/>
            <person name="Lee Y.R."/>
            <person name="Ekpeghere K.I."/>
            <person name="Koh S.C."/>
            <person name="Whang K.S."/>
        </authorList>
    </citation>
    <scope>NUCLEOTIDE SEQUENCE [LARGE SCALE GENOMIC DNA]</scope>
    <source>
        <strain evidence="3 4">KACC 17565</strain>
    </source>
</reference>
<dbReference type="GO" id="GO:0008168">
    <property type="term" value="F:methyltransferase activity"/>
    <property type="evidence" value="ECO:0007669"/>
    <property type="project" value="UniProtKB-KW"/>
</dbReference>
<proteinExistence type="predicted"/>
<dbReference type="EMBL" id="JBBDHC010000026">
    <property type="protein sequence ID" value="MEJ1250613.1"/>
    <property type="molecule type" value="Genomic_DNA"/>
</dbReference>
<gene>
    <name evidence="3" type="ORF">WB794_13150</name>
</gene>
<dbReference type="PANTHER" id="PTHR43861:SF3">
    <property type="entry name" value="PUTATIVE (AFU_ORTHOLOGUE AFUA_2G14390)-RELATED"/>
    <property type="match status" value="1"/>
</dbReference>
<accession>A0AAW9R5Q7</accession>
<name>A0AAW9R5Q7_9GAMM</name>
<comment type="caution">
    <text evidence="3">The sequence shown here is derived from an EMBL/GenBank/DDBJ whole genome shotgun (WGS) entry which is preliminary data.</text>
</comment>
<dbReference type="InterPro" id="IPR029063">
    <property type="entry name" value="SAM-dependent_MTases_sf"/>
</dbReference>
<dbReference type="Proteomes" id="UP001364472">
    <property type="component" value="Unassembled WGS sequence"/>
</dbReference>
<dbReference type="AlphaFoldDB" id="A0AAW9R5Q7"/>
<sequence length="211" mass="22910">MNTKTGIAMWDARFNTPDYVYGTEPNAFLVAQSHRLQPGMRALALADGEGRNGVWLAQQGLDVLSVDGSETALAKARALAAARGVTLETEQADLAHWDFGQQHFDLVAAIFIQFAGPELRQRLFAAMRDSLKPDGLLILQGYRPEQLDYGTGGPKQIEQLYTAAMLREAFAGMEILHLEEHDSVISEGCGHSGMSALVDLVARKPAANADN</sequence>
<evidence type="ECO:0000313" key="3">
    <source>
        <dbReference type="EMBL" id="MEJ1250613.1"/>
    </source>
</evidence>
<keyword evidence="3" id="KW-0489">Methyltransferase</keyword>
<feature type="domain" description="Methyltransferase" evidence="2">
    <location>
        <begin position="43"/>
        <end position="135"/>
    </location>
</feature>
<keyword evidence="1 3" id="KW-0808">Transferase</keyword>
<evidence type="ECO:0000256" key="1">
    <source>
        <dbReference type="ARBA" id="ARBA00022679"/>
    </source>
</evidence>
<dbReference type="InterPro" id="IPR041698">
    <property type="entry name" value="Methyltransf_25"/>
</dbReference>
<organism evidence="3 4">
    <name type="scientific">Denitratimonas tolerans</name>
    <dbReference type="NCBI Taxonomy" id="1338420"/>
    <lineage>
        <taxon>Bacteria</taxon>
        <taxon>Pseudomonadati</taxon>
        <taxon>Pseudomonadota</taxon>
        <taxon>Gammaproteobacteria</taxon>
        <taxon>Lysobacterales</taxon>
        <taxon>Lysobacteraceae</taxon>
        <taxon>Denitratimonas</taxon>
    </lineage>
</organism>